<evidence type="ECO:0000256" key="5">
    <source>
        <dbReference type="ARBA" id="ARBA00022729"/>
    </source>
</evidence>
<keyword evidence="9" id="KW-1185">Reference proteome</keyword>
<evidence type="ECO:0000259" key="7">
    <source>
        <dbReference type="PROSITE" id="PS51277"/>
    </source>
</evidence>
<comment type="subcellular location">
    <subcellularLocation>
        <location evidence="1">Secreted</location>
        <location evidence="1">Cell wall</location>
    </subcellularLocation>
    <subcellularLocation>
        <location evidence="2">Secreted</location>
        <location evidence="2">Extracellular space</location>
        <location evidence="2">Apoplast</location>
    </subcellularLocation>
</comment>
<evidence type="ECO:0000313" key="8">
    <source>
        <dbReference type="EMBL" id="KAK0573460.1"/>
    </source>
</evidence>
<dbReference type="PANTHER" id="PTHR31458">
    <property type="entry name" value="POLYGALACTURONASE 1 BETA-LIKE PROTEIN 2"/>
    <property type="match status" value="1"/>
</dbReference>
<evidence type="ECO:0000313" key="9">
    <source>
        <dbReference type="Proteomes" id="UP001168877"/>
    </source>
</evidence>
<keyword evidence="3" id="KW-0134">Cell wall</keyword>
<keyword evidence="6" id="KW-0325">Glycoprotein</keyword>
<dbReference type="InterPro" id="IPR004873">
    <property type="entry name" value="BURP_dom"/>
</dbReference>
<dbReference type="InterPro" id="IPR051897">
    <property type="entry name" value="PG-associated_BURP"/>
</dbReference>
<dbReference type="EMBL" id="JAUESC010000387">
    <property type="protein sequence ID" value="KAK0573460.1"/>
    <property type="molecule type" value="Genomic_DNA"/>
</dbReference>
<evidence type="ECO:0000256" key="1">
    <source>
        <dbReference type="ARBA" id="ARBA00004191"/>
    </source>
</evidence>
<dbReference type="SMART" id="SM01045">
    <property type="entry name" value="BURP"/>
    <property type="match status" value="1"/>
</dbReference>
<evidence type="ECO:0000256" key="4">
    <source>
        <dbReference type="ARBA" id="ARBA00022523"/>
    </source>
</evidence>
<dbReference type="Proteomes" id="UP001168877">
    <property type="component" value="Unassembled WGS sequence"/>
</dbReference>
<keyword evidence="3" id="KW-0964">Secreted</keyword>
<dbReference type="PANTHER" id="PTHR31458:SF2">
    <property type="entry name" value="POLYGALACTURONASE 1 BETA-LIKE PROTEIN 2"/>
    <property type="match status" value="1"/>
</dbReference>
<organism evidence="8 9">
    <name type="scientific">Acer saccharum</name>
    <name type="common">Sugar maple</name>
    <dbReference type="NCBI Taxonomy" id="4024"/>
    <lineage>
        <taxon>Eukaryota</taxon>
        <taxon>Viridiplantae</taxon>
        <taxon>Streptophyta</taxon>
        <taxon>Embryophyta</taxon>
        <taxon>Tracheophyta</taxon>
        <taxon>Spermatophyta</taxon>
        <taxon>Magnoliopsida</taxon>
        <taxon>eudicotyledons</taxon>
        <taxon>Gunneridae</taxon>
        <taxon>Pentapetalae</taxon>
        <taxon>rosids</taxon>
        <taxon>malvids</taxon>
        <taxon>Sapindales</taxon>
        <taxon>Sapindaceae</taxon>
        <taxon>Hippocastanoideae</taxon>
        <taxon>Acereae</taxon>
        <taxon>Acer</taxon>
    </lineage>
</organism>
<gene>
    <name evidence="8" type="ORF">LWI29_008364</name>
</gene>
<reference evidence="8" key="2">
    <citation type="submission" date="2023-06" db="EMBL/GenBank/DDBJ databases">
        <authorList>
            <person name="Swenson N.G."/>
            <person name="Wegrzyn J.L."/>
            <person name="Mcevoy S.L."/>
        </authorList>
    </citation>
    <scope>NUCLEOTIDE SEQUENCE</scope>
    <source>
        <strain evidence="8">NS2018</strain>
        <tissue evidence="8">Leaf</tissue>
    </source>
</reference>
<proteinExistence type="predicted"/>
<evidence type="ECO:0000256" key="2">
    <source>
        <dbReference type="ARBA" id="ARBA00004271"/>
    </source>
</evidence>
<comment type="caution">
    <text evidence="8">The sequence shown here is derived from an EMBL/GenBank/DDBJ whole genome shotgun (WGS) entry which is preliminary data.</text>
</comment>
<evidence type="ECO:0000256" key="3">
    <source>
        <dbReference type="ARBA" id="ARBA00022512"/>
    </source>
</evidence>
<reference evidence="8" key="1">
    <citation type="journal article" date="2022" name="Plant J.">
        <title>Strategies of tolerance reflected in two North American maple genomes.</title>
        <authorList>
            <person name="McEvoy S.L."/>
            <person name="Sezen U.U."/>
            <person name="Trouern-Trend A."/>
            <person name="McMahon S.M."/>
            <person name="Schaberg P.G."/>
            <person name="Yang J."/>
            <person name="Wegrzyn J.L."/>
            <person name="Swenson N.G."/>
        </authorList>
    </citation>
    <scope>NUCLEOTIDE SEQUENCE</scope>
    <source>
        <strain evidence="8">NS2018</strain>
    </source>
</reference>
<keyword evidence="4" id="KW-0052">Apoplast</keyword>
<accession>A0AA39VB85</accession>
<dbReference type="AlphaFoldDB" id="A0AA39VB85"/>
<dbReference type="GO" id="GO:0048046">
    <property type="term" value="C:apoplast"/>
    <property type="evidence" value="ECO:0007669"/>
    <property type="project" value="UniProtKB-SubCell"/>
</dbReference>
<sequence>MIDFATSVLGRDVALCKTENYKGSKQNILIGSVKRINGGKETKVVSCHQKLYPYLLYYCHSVPDVAVYKEDILDPKTKKKINHGVPFLTWILLRGSRVMKLFGSWVWVWGRLRFVIGFS</sequence>
<evidence type="ECO:0000256" key="6">
    <source>
        <dbReference type="ARBA" id="ARBA00023180"/>
    </source>
</evidence>
<feature type="domain" description="BURP" evidence="7">
    <location>
        <begin position="1"/>
        <end position="119"/>
    </location>
</feature>
<dbReference type="Pfam" id="PF03181">
    <property type="entry name" value="BURP"/>
    <property type="match status" value="1"/>
</dbReference>
<keyword evidence="5" id="KW-0732">Signal</keyword>
<name>A0AA39VB85_ACESA</name>
<dbReference type="PROSITE" id="PS51277">
    <property type="entry name" value="BURP"/>
    <property type="match status" value="1"/>
</dbReference>
<protein>
    <recommendedName>
        <fullName evidence="7">BURP domain-containing protein</fullName>
    </recommendedName>
</protein>